<dbReference type="Proteomes" id="UP000009328">
    <property type="component" value="Unassembled WGS sequence"/>
</dbReference>
<feature type="compositionally biased region" description="Polar residues" evidence="8">
    <location>
        <begin position="84"/>
        <end position="105"/>
    </location>
</feature>
<dbReference type="GO" id="GO:0015095">
    <property type="term" value="F:magnesium ion transmembrane transporter activity"/>
    <property type="evidence" value="ECO:0007669"/>
    <property type="project" value="TreeGrafter"/>
</dbReference>
<evidence type="ECO:0000256" key="7">
    <source>
        <dbReference type="ARBA" id="ARBA00023136"/>
    </source>
</evidence>
<organism evidence="10 11">
    <name type="scientific">Wickerhamomyces ciferrii (strain ATCC 14091 / BCRC 22168 / CBS 111 / JCM 3599 / NBRC 0793 / NRRL Y-1031 F-60-10)</name>
    <name type="common">Yeast</name>
    <name type="synonym">Pichia ciferrii</name>
    <dbReference type="NCBI Taxonomy" id="1206466"/>
    <lineage>
        <taxon>Eukaryota</taxon>
        <taxon>Fungi</taxon>
        <taxon>Dikarya</taxon>
        <taxon>Ascomycota</taxon>
        <taxon>Saccharomycotina</taxon>
        <taxon>Saccharomycetes</taxon>
        <taxon>Phaffomycetales</taxon>
        <taxon>Wickerhamomycetaceae</taxon>
        <taxon>Wickerhamomyces</taxon>
    </lineage>
</organism>
<dbReference type="InterPro" id="IPR002523">
    <property type="entry name" value="MgTranspt_CorA/ZnTranspt_ZntB"/>
</dbReference>
<feature type="region of interest" description="Disordered" evidence="8">
    <location>
        <begin position="648"/>
        <end position="674"/>
    </location>
</feature>
<keyword evidence="3" id="KW-0813">Transport</keyword>
<dbReference type="AlphaFoldDB" id="K0KSA8"/>
<evidence type="ECO:0000256" key="6">
    <source>
        <dbReference type="ARBA" id="ARBA00022989"/>
    </source>
</evidence>
<dbReference type="eggNOG" id="ENOG502QVFZ">
    <property type="taxonomic scope" value="Eukaryota"/>
</dbReference>
<dbReference type="HOGENOM" id="CLU_015119_2_1_1"/>
<accession>K0KSA8</accession>
<evidence type="ECO:0000256" key="4">
    <source>
        <dbReference type="ARBA" id="ARBA00022475"/>
    </source>
</evidence>
<evidence type="ECO:0000256" key="5">
    <source>
        <dbReference type="ARBA" id="ARBA00022692"/>
    </source>
</evidence>
<dbReference type="EMBL" id="CAIF01000112">
    <property type="protein sequence ID" value="CCH44214.1"/>
    <property type="molecule type" value="Genomic_DNA"/>
</dbReference>
<reference evidence="10 11" key="1">
    <citation type="journal article" date="2012" name="Eukaryot. Cell">
        <title>Draft genome sequence of Wickerhamomyces ciferrii NRRL Y-1031 F-60-10.</title>
        <authorList>
            <person name="Schneider J."/>
            <person name="Andrea H."/>
            <person name="Blom J."/>
            <person name="Jaenicke S."/>
            <person name="Ruckert C."/>
            <person name="Schorsch C."/>
            <person name="Szczepanowski R."/>
            <person name="Farwick M."/>
            <person name="Goesmann A."/>
            <person name="Puhler A."/>
            <person name="Schaffer S."/>
            <person name="Tauch A."/>
            <person name="Kohler T."/>
            <person name="Brinkrolf K."/>
        </authorList>
    </citation>
    <scope>NUCLEOTIDE SEQUENCE [LARGE SCALE GENOMIC DNA]</scope>
    <source>
        <strain evidence="11">ATCC 14091 / BCRC 22168 / CBS 111 / JCM 3599 / NBRC 0793 / NRRL Y-1031 F-60-10</strain>
    </source>
</reference>
<feature type="transmembrane region" description="Helical" evidence="9">
    <location>
        <begin position="601"/>
        <end position="622"/>
    </location>
</feature>
<dbReference type="Gene3D" id="3.30.460.20">
    <property type="entry name" value="CorA soluble domain-like"/>
    <property type="match status" value="1"/>
</dbReference>
<dbReference type="InParanoid" id="K0KSA8"/>
<evidence type="ECO:0000256" key="8">
    <source>
        <dbReference type="SAM" id="MobiDB-lite"/>
    </source>
</evidence>
<feature type="region of interest" description="Disordered" evidence="8">
    <location>
        <begin position="16"/>
        <end position="128"/>
    </location>
</feature>
<keyword evidence="11" id="KW-1185">Reference proteome</keyword>
<dbReference type="GO" id="GO:0015087">
    <property type="term" value="F:cobalt ion transmembrane transporter activity"/>
    <property type="evidence" value="ECO:0007669"/>
    <property type="project" value="TreeGrafter"/>
</dbReference>
<dbReference type="Gene3D" id="1.20.58.340">
    <property type="entry name" value="Magnesium transport protein CorA, transmembrane region"/>
    <property type="match status" value="2"/>
</dbReference>
<feature type="compositionally biased region" description="Acidic residues" evidence="8">
    <location>
        <begin position="38"/>
        <end position="48"/>
    </location>
</feature>
<dbReference type="GO" id="GO:0005886">
    <property type="term" value="C:plasma membrane"/>
    <property type="evidence" value="ECO:0007669"/>
    <property type="project" value="UniProtKB-SubCell"/>
</dbReference>
<dbReference type="PANTHER" id="PTHR46494">
    <property type="entry name" value="CORA FAMILY METAL ION TRANSPORTER (EUROFUNG)"/>
    <property type="match status" value="1"/>
</dbReference>
<dbReference type="InterPro" id="IPR045861">
    <property type="entry name" value="CorA_cytoplasmic_dom"/>
</dbReference>
<evidence type="ECO:0000256" key="3">
    <source>
        <dbReference type="ARBA" id="ARBA00022448"/>
    </source>
</evidence>
<feature type="compositionally biased region" description="Basic residues" evidence="8">
    <location>
        <begin position="648"/>
        <end position="663"/>
    </location>
</feature>
<dbReference type="PANTHER" id="PTHR46494:SF1">
    <property type="entry name" value="CORA FAMILY METAL ION TRANSPORTER (EUROFUNG)"/>
    <property type="match status" value="1"/>
</dbReference>
<comment type="subcellular location">
    <subcellularLocation>
        <location evidence="1">Cell membrane</location>
        <topology evidence="1">Multi-pass membrane protein</topology>
    </subcellularLocation>
</comment>
<keyword evidence="6 9" id="KW-1133">Transmembrane helix</keyword>
<dbReference type="SUPFAM" id="SSF144083">
    <property type="entry name" value="Magnesium transport protein CorA, transmembrane region"/>
    <property type="match status" value="1"/>
</dbReference>
<gene>
    <name evidence="10" type="ORF">BN7_3773</name>
</gene>
<dbReference type="GO" id="GO:0000287">
    <property type="term" value="F:magnesium ion binding"/>
    <property type="evidence" value="ECO:0007669"/>
    <property type="project" value="TreeGrafter"/>
</dbReference>
<dbReference type="SUPFAM" id="SSF143865">
    <property type="entry name" value="CorA soluble domain-like"/>
    <property type="match status" value="1"/>
</dbReference>
<feature type="compositionally biased region" description="Basic residues" evidence="8">
    <location>
        <begin position="106"/>
        <end position="119"/>
    </location>
</feature>
<sequence>MLNSDYLLSGDASADLNYDSIYDSGDPNLPNLPHELSDYSEEDEEFTDLESLTGEHQKRRPSQYLFDNEVSQAQPPPTAHIPPASSQSTTTEKSELESNQNPQKSQSKKRHNRHKRKNRKYSDSAYSSTAAKKRISWEPGIDIHTTNVVMNSIGSSITVTDYRSDRYRVEHCEVFSNILNSVEVDTDSDFYLNKNDSMEYDLKSKQSVSKFKKIVESRPNWSKVRWINVNGLSWEAIATLGEKYELHRLSIEDMIDIPQRTKVDIYKSHLFSVLPVIKLVKSKHYGSNSDDSIWDKILKKLNLFDYLEEEQELKDDANYGVSDTRQQSLSERITTSNESRRLNETIVAQSSLSKRRHRLLDDQRPLSYRNLFVGVEQCSIFLTKDNTVISFFESSGDDIGNAILSRISTDETILRTSCDSSILVQSIIDSIVDIVYPVITAYKKRLSELELDVLTDSNMSHITTLHLMSGELSKLRSSILPTTVLINSLKDQAKKQNSEKKDISIQPSSSSSSPNLVSSVAELYLTDVSDHTQMYTDEIEGMINSIENLIGLIFNTTSNESNSAMQQLSLVTVIFLPLSFWTGYYGMNFESFGDLQNNVSYYWKIAIPFSCGLLILITWSFIKKTIVETKRKTKRMIQDININRDFKKRQNRKKQRRESRSRRTSTLETTDKMV</sequence>
<keyword evidence="7 9" id="KW-0472">Membrane</keyword>
<dbReference type="GO" id="GO:0050897">
    <property type="term" value="F:cobalt ion binding"/>
    <property type="evidence" value="ECO:0007669"/>
    <property type="project" value="TreeGrafter"/>
</dbReference>
<proteinExistence type="inferred from homology"/>
<dbReference type="InterPro" id="IPR045863">
    <property type="entry name" value="CorA_TM1_TM2"/>
</dbReference>
<evidence type="ECO:0000313" key="10">
    <source>
        <dbReference type="EMBL" id="CCH44214.1"/>
    </source>
</evidence>
<name>K0KSA8_WICCF</name>
<dbReference type="STRING" id="1206466.K0KSA8"/>
<comment type="similarity">
    <text evidence="2">Belongs to the CorA metal ion transporter (MIT) (TC 1.A.35) family.</text>
</comment>
<dbReference type="Pfam" id="PF01544">
    <property type="entry name" value="CorA"/>
    <property type="match status" value="1"/>
</dbReference>
<evidence type="ECO:0000256" key="1">
    <source>
        <dbReference type="ARBA" id="ARBA00004651"/>
    </source>
</evidence>
<keyword evidence="4" id="KW-1003">Cell membrane</keyword>
<protein>
    <submittedName>
        <fullName evidence="10">Metal ion transporter</fullName>
    </submittedName>
</protein>
<keyword evidence="5 9" id="KW-0812">Transmembrane</keyword>
<comment type="caution">
    <text evidence="10">The sequence shown here is derived from an EMBL/GenBank/DDBJ whole genome shotgun (WGS) entry which is preliminary data.</text>
</comment>
<evidence type="ECO:0000256" key="9">
    <source>
        <dbReference type="SAM" id="Phobius"/>
    </source>
</evidence>
<evidence type="ECO:0000256" key="2">
    <source>
        <dbReference type="ARBA" id="ARBA00009765"/>
    </source>
</evidence>
<evidence type="ECO:0000313" key="11">
    <source>
        <dbReference type="Proteomes" id="UP000009328"/>
    </source>
</evidence>